<evidence type="ECO:0000256" key="1">
    <source>
        <dbReference type="SAM" id="SignalP"/>
    </source>
</evidence>
<organism evidence="2 3">
    <name type="scientific">Pseudoduganella namucuonensis</name>
    <dbReference type="NCBI Taxonomy" id="1035707"/>
    <lineage>
        <taxon>Bacteria</taxon>
        <taxon>Pseudomonadati</taxon>
        <taxon>Pseudomonadota</taxon>
        <taxon>Betaproteobacteria</taxon>
        <taxon>Burkholderiales</taxon>
        <taxon>Oxalobacteraceae</taxon>
        <taxon>Telluria group</taxon>
        <taxon>Pseudoduganella</taxon>
    </lineage>
</organism>
<dbReference type="InterPro" id="IPR032342">
    <property type="entry name" value="DUF4861"/>
</dbReference>
<keyword evidence="1" id="KW-0732">Signal</keyword>
<evidence type="ECO:0000313" key="2">
    <source>
        <dbReference type="EMBL" id="SFU36283.1"/>
    </source>
</evidence>
<gene>
    <name evidence="2" type="ORF">SAMN05216552_100280</name>
</gene>
<protein>
    <submittedName>
        <fullName evidence="2">Pectinesterase</fullName>
    </submittedName>
</protein>
<accession>A0A1I7FJ92</accession>
<keyword evidence="3" id="KW-1185">Reference proteome</keyword>
<dbReference type="RefSeq" id="WP_229488816.1">
    <property type="nucleotide sequence ID" value="NZ_FPBO01000002.1"/>
</dbReference>
<dbReference type="Pfam" id="PF16153">
    <property type="entry name" value="DUF4861"/>
    <property type="match status" value="1"/>
</dbReference>
<name>A0A1I7FJ92_9BURK</name>
<sequence>MKRSKANASRPAQRPRIRAMALAAAGLLSAQLAHGASLLVTLANDLEIARPSETVTIPWTEVNRALPGALVQKIAVKDAAGRVLPHQVTNIAPQAKDPQGVGAAYGELIFQHSFAAGEKSASFTVEKIETLAPPFPTKVYARYVPERLDDFAWENDKIGHRTYGPALAAPAPASGGKEVLVTSGLDIWFKRVAYPIVDRWYNKGHDHYHKDQGEGMDLYNVGKSRGAGGVGVWDGKVLHTGANYAEWKVLANGPVRAIFELRYNAWDAGGTQVSEVKRFTVDAGQQLDRIDSTFTYTGPGSLNIAAGLNKTPADKGQQPKHHVDRDTKSKALVQWVEQPGNGDFGTAIVLPAATGYAEDNLNHLIVAPSTPGTPLTYLAGGAWSRAGEITTREQWQAYVANAAARLNSPVRVGLRSQ</sequence>
<evidence type="ECO:0000313" key="3">
    <source>
        <dbReference type="Proteomes" id="UP000199391"/>
    </source>
</evidence>
<proteinExistence type="predicted"/>
<dbReference type="Proteomes" id="UP000199391">
    <property type="component" value="Unassembled WGS sequence"/>
</dbReference>
<feature type="chain" id="PRO_5011607783" evidence="1">
    <location>
        <begin position="36"/>
        <end position="417"/>
    </location>
</feature>
<reference evidence="3" key="1">
    <citation type="submission" date="2016-10" db="EMBL/GenBank/DDBJ databases">
        <authorList>
            <person name="Varghese N."/>
            <person name="Submissions S."/>
        </authorList>
    </citation>
    <scope>NUCLEOTIDE SEQUENCE [LARGE SCALE GENOMIC DNA]</scope>
    <source>
        <strain evidence="3">CGMCC 1.11014</strain>
    </source>
</reference>
<feature type="signal peptide" evidence="1">
    <location>
        <begin position="1"/>
        <end position="35"/>
    </location>
</feature>
<dbReference type="STRING" id="1035707.SAMN05216552_100280"/>
<dbReference type="AlphaFoldDB" id="A0A1I7FJ92"/>
<dbReference type="EMBL" id="FPBO01000002">
    <property type="protein sequence ID" value="SFU36283.1"/>
    <property type="molecule type" value="Genomic_DNA"/>
</dbReference>